<dbReference type="InterPro" id="IPR003758">
    <property type="entry name" value="LpxK"/>
</dbReference>
<dbReference type="SUPFAM" id="SSF52540">
    <property type="entry name" value="P-loop containing nucleoside triphosphate hydrolases"/>
    <property type="match status" value="1"/>
</dbReference>
<keyword evidence="10 13" id="KW-0067">ATP-binding</keyword>
<dbReference type="HAMAP" id="MF_00409">
    <property type="entry name" value="LpxK"/>
    <property type="match status" value="1"/>
</dbReference>
<dbReference type="GO" id="GO:0005886">
    <property type="term" value="C:plasma membrane"/>
    <property type="evidence" value="ECO:0007669"/>
    <property type="project" value="TreeGrafter"/>
</dbReference>
<comment type="pathway">
    <text evidence="2 13">Glycolipid biosynthesis; lipid IV(A) biosynthesis; lipid IV(A) from (3R)-3-hydroxytetradecanoyl-[acyl-carrier-protein] and UDP-N-acetyl-alpha-D-glucosamine: step 6/6.</text>
</comment>
<sequence length="361" mass="40385">MKRFKQNIESTMNSEKNDSFLSFFLYILSLIYGTILQFRAVLYKKKILRPERMPCKVISIGNITAGGTGKTPVTVLLAEMLDTHGIKPVIISRGYKGKAEKTGGIVSNGREILMSSAKSGDEPFMMAQRLKNIPVIVGRNRIKSGHLAVRHFNPDLILLDDGFQHLKLKTDINIVLIDSSRPFGNNHIIPRGMLREPLSALSRGDIFIFTRFNGQNLFSHRIIKKFAKNKPVFTSCHIPYIYKIINTTNSNLQADIKGAGAVAFSGIAKNEDFLETIKGFGCSIIKSFGFPDHHPYSDKDINTIKNTTKKVHADILITTEKDYARMDPNISWTVPLVVIGINISINEKASFFKLILSALDN</sequence>
<evidence type="ECO:0000313" key="15">
    <source>
        <dbReference type="EMBL" id="QTA80016.1"/>
    </source>
</evidence>
<dbReference type="NCBIfam" id="TIGR00682">
    <property type="entry name" value="lpxK"/>
    <property type="match status" value="1"/>
</dbReference>
<proteinExistence type="inferred from homology"/>
<evidence type="ECO:0000256" key="13">
    <source>
        <dbReference type="HAMAP-Rule" id="MF_00409"/>
    </source>
</evidence>
<dbReference type="Pfam" id="PF02606">
    <property type="entry name" value="LpxK"/>
    <property type="match status" value="1"/>
</dbReference>
<evidence type="ECO:0000256" key="5">
    <source>
        <dbReference type="ARBA" id="ARBA00022516"/>
    </source>
</evidence>
<evidence type="ECO:0000256" key="8">
    <source>
        <dbReference type="ARBA" id="ARBA00022741"/>
    </source>
</evidence>
<dbReference type="GO" id="GO:0009244">
    <property type="term" value="P:lipopolysaccharide core region biosynthetic process"/>
    <property type="evidence" value="ECO:0007669"/>
    <property type="project" value="TreeGrafter"/>
</dbReference>
<keyword evidence="9 13" id="KW-0418">Kinase</keyword>
<keyword evidence="14" id="KW-0472">Membrane</keyword>
<keyword evidence="14" id="KW-0812">Transmembrane</keyword>
<dbReference type="Proteomes" id="UP000663720">
    <property type="component" value="Chromosome"/>
</dbReference>
<keyword evidence="7 13" id="KW-0808">Transferase</keyword>
<keyword evidence="11 13" id="KW-0443">Lipid metabolism</keyword>
<dbReference type="InterPro" id="IPR027417">
    <property type="entry name" value="P-loop_NTPase"/>
</dbReference>
<evidence type="ECO:0000256" key="12">
    <source>
        <dbReference type="ARBA" id="ARBA00029757"/>
    </source>
</evidence>
<comment type="catalytic activity">
    <reaction evidence="13">
        <text>a lipid A disaccharide + ATP = a lipid IVA + ADP + H(+)</text>
        <dbReference type="Rhea" id="RHEA:67840"/>
        <dbReference type="ChEBI" id="CHEBI:15378"/>
        <dbReference type="ChEBI" id="CHEBI:30616"/>
        <dbReference type="ChEBI" id="CHEBI:176343"/>
        <dbReference type="ChEBI" id="CHEBI:176425"/>
        <dbReference type="ChEBI" id="CHEBI:456216"/>
        <dbReference type="EC" id="2.7.1.130"/>
    </reaction>
</comment>
<evidence type="ECO:0000313" key="16">
    <source>
        <dbReference type="Proteomes" id="UP000663720"/>
    </source>
</evidence>
<comment type="similarity">
    <text evidence="13">Belongs to the LpxK family.</text>
</comment>
<evidence type="ECO:0000256" key="1">
    <source>
        <dbReference type="ARBA" id="ARBA00002274"/>
    </source>
</evidence>
<evidence type="ECO:0000256" key="7">
    <source>
        <dbReference type="ARBA" id="ARBA00022679"/>
    </source>
</evidence>
<feature type="binding site" evidence="13">
    <location>
        <begin position="64"/>
        <end position="71"/>
    </location>
    <ligand>
        <name>ATP</name>
        <dbReference type="ChEBI" id="CHEBI:30616"/>
    </ligand>
</feature>
<evidence type="ECO:0000256" key="14">
    <source>
        <dbReference type="SAM" id="Phobius"/>
    </source>
</evidence>
<evidence type="ECO:0000256" key="11">
    <source>
        <dbReference type="ARBA" id="ARBA00023098"/>
    </source>
</evidence>
<keyword evidence="5 13" id="KW-0444">Lipid biosynthesis</keyword>
<dbReference type="GO" id="GO:0005524">
    <property type="term" value="F:ATP binding"/>
    <property type="evidence" value="ECO:0007669"/>
    <property type="project" value="UniProtKB-UniRule"/>
</dbReference>
<evidence type="ECO:0000256" key="4">
    <source>
        <dbReference type="ARBA" id="ARBA00016436"/>
    </source>
</evidence>
<dbReference type="PANTHER" id="PTHR42724:SF1">
    <property type="entry name" value="TETRAACYLDISACCHARIDE 4'-KINASE, MITOCHONDRIAL-RELATED"/>
    <property type="match status" value="1"/>
</dbReference>
<reference evidence="15" key="1">
    <citation type="journal article" date="2021" name="Microb. Physiol.">
        <title>Proteogenomic Insights into the Physiology of Marine, Sulfate-Reducing, Filamentous Desulfonema limicola and Desulfonema magnum.</title>
        <authorList>
            <person name="Schnaars V."/>
            <person name="Wohlbrand L."/>
            <person name="Scheve S."/>
            <person name="Hinrichs C."/>
            <person name="Reinhardt R."/>
            <person name="Rabus R."/>
        </authorList>
    </citation>
    <scope>NUCLEOTIDE SEQUENCE</scope>
    <source>
        <strain evidence="15">5ac10</strain>
    </source>
</reference>
<accession>A0A975B720</accession>
<keyword evidence="16" id="KW-1185">Reference proteome</keyword>
<evidence type="ECO:0000256" key="2">
    <source>
        <dbReference type="ARBA" id="ARBA00004870"/>
    </source>
</evidence>
<evidence type="ECO:0000256" key="9">
    <source>
        <dbReference type="ARBA" id="ARBA00022777"/>
    </source>
</evidence>
<name>A0A975B720_9BACT</name>
<dbReference type="RefSeq" id="WP_207691697.1">
    <property type="nucleotide sequence ID" value="NZ_CP061799.1"/>
</dbReference>
<keyword evidence="8 13" id="KW-0547">Nucleotide-binding</keyword>
<dbReference type="PANTHER" id="PTHR42724">
    <property type="entry name" value="TETRAACYLDISACCHARIDE 4'-KINASE"/>
    <property type="match status" value="1"/>
</dbReference>
<dbReference type="KEGG" id="dli:dnl_23020"/>
<organism evidence="15 16">
    <name type="scientific">Desulfonema limicola</name>
    <dbReference type="NCBI Taxonomy" id="45656"/>
    <lineage>
        <taxon>Bacteria</taxon>
        <taxon>Pseudomonadati</taxon>
        <taxon>Thermodesulfobacteriota</taxon>
        <taxon>Desulfobacteria</taxon>
        <taxon>Desulfobacterales</taxon>
        <taxon>Desulfococcaceae</taxon>
        <taxon>Desulfonema</taxon>
    </lineage>
</organism>
<dbReference type="GO" id="GO:0009245">
    <property type="term" value="P:lipid A biosynthetic process"/>
    <property type="evidence" value="ECO:0007669"/>
    <property type="project" value="UniProtKB-UniRule"/>
</dbReference>
<keyword evidence="14" id="KW-1133">Transmembrane helix</keyword>
<gene>
    <name evidence="13 15" type="primary">lpxK</name>
    <name evidence="15" type="ORF">dnl_23020</name>
</gene>
<dbReference type="EMBL" id="CP061799">
    <property type="protein sequence ID" value="QTA80016.1"/>
    <property type="molecule type" value="Genomic_DNA"/>
</dbReference>
<feature type="transmembrane region" description="Helical" evidence="14">
    <location>
        <begin position="20"/>
        <end position="42"/>
    </location>
</feature>
<dbReference type="EC" id="2.7.1.130" evidence="3 13"/>
<dbReference type="GO" id="GO:0009029">
    <property type="term" value="F:lipid-A 4'-kinase activity"/>
    <property type="evidence" value="ECO:0007669"/>
    <property type="project" value="UniProtKB-UniRule"/>
</dbReference>
<evidence type="ECO:0000256" key="6">
    <source>
        <dbReference type="ARBA" id="ARBA00022556"/>
    </source>
</evidence>
<protein>
    <recommendedName>
        <fullName evidence="4 13">Tetraacyldisaccharide 4'-kinase</fullName>
        <ecNumber evidence="3 13">2.7.1.130</ecNumber>
    </recommendedName>
    <alternativeName>
        <fullName evidence="12 13">Lipid A 4'-kinase</fullName>
    </alternativeName>
</protein>
<comment type="function">
    <text evidence="1 13">Transfers the gamma-phosphate of ATP to the 4'-position of a tetraacyldisaccharide 1-phosphate intermediate (termed DS-1-P) to form tetraacyldisaccharide 1,4'-bis-phosphate (lipid IVA).</text>
</comment>
<evidence type="ECO:0000256" key="10">
    <source>
        <dbReference type="ARBA" id="ARBA00022840"/>
    </source>
</evidence>
<evidence type="ECO:0000256" key="3">
    <source>
        <dbReference type="ARBA" id="ARBA00012071"/>
    </source>
</evidence>
<dbReference type="AlphaFoldDB" id="A0A975B720"/>
<keyword evidence="6 13" id="KW-0441">Lipid A biosynthesis</keyword>